<evidence type="ECO:0000256" key="1">
    <source>
        <dbReference type="SAM" id="Phobius"/>
    </source>
</evidence>
<reference evidence="3" key="1">
    <citation type="journal article" date="2013" name="Genome Announc.">
        <title>Genome Sequence of Halanaerobium saccharolyticum subsp. saccharolyticum Strain DSM 6643T, a Halophilic Hydrogen-Producing Bacterium.</title>
        <authorList>
            <person name="Kivisto A."/>
            <person name="Larjo A."/>
            <person name="Ciranna A."/>
            <person name="Santala V."/>
            <person name="Roos C."/>
            <person name="Karp M."/>
        </authorList>
    </citation>
    <scope>NUCLEOTIDE SEQUENCE [LARGE SCALE GENOMIC DNA]</scope>
    <source>
        <strain evidence="3">DSM 6643</strain>
    </source>
</reference>
<comment type="caution">
    <text evidence="2">The sequence shown here is derived from an EMBL/GenBank/DDBJ whole genome shotgun (WGS) entry which is preliminary data.</text>
</comment>
<dbReference type="STRING" id="1293054.HSACCH_00929"/>
<dbReference type="AlphaFoldDB" id="M5E020"/>
<gene>
    <name evidence="2" type="ORF">HSACCH_00929</name>
</gene>
<keyword evidence="1" id="KW-0812">Transmembrane</keyword>
<evidence type="ECO:0000313" key="3">
    <source>
        <dbReference type="Proteomes" id="UP000012063"/>
    </source>
</evidence>
<dbReference type="Proteomes" id="UP000012063">
    <property type="component" value="Unassembled WGS sequence"/>
</dbReference>
<organism evidence="2 3">
    <name type="scientific">Halanaerobium saccharolyticum subsp. saccharolyticum DSM 6643</name>
    <dbReference type="NCBI Taxonomy" id="1293054"/>
    <lineage>
        <taxon>Bacteria</taxon>
        <taxon>Bacillati</taxon>
        <taxon>Bacillota</taxon>
        <taxon>Clostridia</taxon>
        <taxon>Halanaerobiales</taxon>
        <taxon>Halanaerobiaceae</taxon>
        <taxon>Halanaerobium</taxon>
    </lineage>
</organism>
<keyword evidence="1" id="KW-1133">Transmembrane helix</keyword>
<accession>M5E020</accession>
<sequence>MIISFRLSSANINKTSFLFLIFYVCLFSFVFVYDYILFVFVCQHNFQKT</sequence>
<dbReference type="EMBL" id="CAUI01000010">
    <property type="protein sequence ID" value="CCU78831.1"/>
    <property type="molecule type" value="Genomic_DNA"/>
</dbReference>
<dbReference type="InParanoid" id="M5E020"/>
<name>M5E020_9FIRM</name>
<evidence type="ECO:0000313" key="2">
    <source>
        <dbReference type="EMBL" id="CCU78831.1"/>
    </source>
</evidence>
<protein>
    <submittedName>
        <fullName evidence="2">Uncharacterized protein</fullName>
    </submittedName>
</protein>
<keyword evidence="1" id="KW-0472">Membrane</keyword>
<feature type="transmembrane region" description="Helical" evidence="1">
    <location>
        <begin position="20"/>
        <end position="42"/>
    </location>
</feature>
<proteinExistence type="predicted"/>
<keyword evidence="3" id="KW-1185">Reference proteome</keyword>